<protein>
    <recommendedName>
        <fullName evidence="4">DUF2628 domain-containing protein</fullName>
    </recommendedName>
</protein>
<accession>A0A7W4ID65</accession>
<dbReference type="AlphaFoldDB" id="A0A7W4ID65"/>
<name>A0A7W4ID65_9PROT</name>
<keyword evidence="1" id="KW-1133">Transmembrane helix</keyword>
<sequence>MTTYSSWFRSDGRRPPILVAERLSWRVLLLGWLGLVIQGSWIAGLLAGAASLILLGAVAALHLPVPPFWIGLHLLLGLCAADIREWELRLNGLAAGPVVVAQGREAALLRLLERNPTLARTRGETAEASA</sequence>
<dbReference type="EMBL" id="JABEQJ010000013">
    <property type="protein sequence ID" value="MBB2160701.1"/>
    <property type="molecule type" value="Genomic_DNA"/>
</dbReference>
<keyword evidence="1" id="KW-0812">Transmembrane</keyword>
<dbReference type="RefSeq" id="WP_182997568.1">
    <property type="nucleotide sequence ID" value="NZ_JABEQJ010000013.1"/>
</dbReference>
<evidence type="ECO:0000313" key="2">
    <source>
        <dbReference type="EMBL" id="MBB2160701.1"/>
    </source>
</evidence>
<proteinExistence type="predicted"/>
<comment type="caution">
    <text evidence="2">The sequence shown here is derived from an EMBL/GenBank/DDBJ whole genome shotgun (WGS) entry which is preliminary data.</text>
</comment>
<organism evidence="2 3">
    <name type="scientific">Gluconacetobacter sacchari</name>
    <dbReference type="NCBI Taxonomy" id="92759"/>
    <lineage>
        <taxon>Bacteria</taxon>
        <taxon>Pseudomonadati</taxon>
        <taxon>Pseudomonadota</taxon>
        <taxon>Alphaproteobacteria</taxon>
        <taxon>Acetobacterales</taxon>
        <taxon>Acetobacteraceae</taxon>
        <taxon>Gluconacetobacter</taxon>
    </lineage>
</organism>
<reference evidence="2 3" key="1">
    <citation type="submission" date="2020-04" db="EMBL/GenBank/DDBJ databases">
        <title>Description of novel Gluconacetobacter.</title>
        <authorList>
            <person name="Sombolestani A."/>
        </authorList>
    </citation>
    <scope>NUCLEOTIDE SEQUENCE [LARGE SCALE GENOMIC DNA]</scope>
    <source>
        <strain evidence="2 3">LMG 19747</strain>
    </source>
</reference>
<gene>
    <name evidence="2" type="ORF">HLH48_11050</name>
</gene>
<evidence type="ECO:0000313" key="3">
    <source>
        <dbReference type="Proteomes" id="UP000589085"/>
    </source>
</evidence>
<feature type="transmembrane region" description="Helical" evidence="1">
    <location>
        <begin position="27"/>
        <end position="60"/>
    </location>
</feature>
<keyword evidence="1" id="KW-0472">Membrane</keyword>
<evidence type="ECO:0000256" key="1">
    <source>
        <dbReference type="SAM" id="Phobius"/>
    </source>
</evidence>
<dbReference type="Proteomes" id="UP000589085">
    <property type="component" value="Unassembled WGS sequence"/>
</dbReference>
<evidence type="ECO:0008006" key="4">
    <source>
        <dbReference type="Google" id="ProtNLM"/>
    </source>
</evidence>